<dbReference type="AlphaFoldDB" id="A0A0A1MY00"/>
<proteinExistence type="predicted"/>
<dbReference type="STRING" id="545501.BN997_04191"/>
<accession>A0A0A1MY00</accession>
<gene>
    <name evidence="1" type="ORF">BN997_04191</name>
</gene>
<evidence type="ECO:0008006" key="3">
    <source>
        <dbReference type="Google" id="ProtNLM"/>
    </source>
</evidence>
<dbReference type="EMBL" id="CDGG01000001">
    <property type="protein sequence ID" value="CEI84247.1"/>
    <property type="molecule type" value="Genomic_DNA"/>
</dbReference>
<dbReference type="InterPro" id="IPR025619">
    <property type="entry name" value="YlzJ"/>
</dbReference>
<organism evidence="1 2">
    <name type="scientific">Oceanobacillus oncorhynchi</name>
    <dbReference type="NCBI Taxonomy" id="545501"/>
    <lineage>
        <taxon>Bacteria</taxon>
        <taxon>Bacillati</taxon>
        <taxon>Bacillota</taxon>
        <taxon>Bacilli</taxon>
        <taxon>Bacillales</taxon>
        <taxon>Bacillaceae</taxon>
        <taxon>Oceanobacillus</taxon>
    </lineage>
</organism>
<dbReference type="RefSeq" id="WP_042534942.1">
    <property type="nucleotide sequence ID" value="NZ_CAXOIH010000001.1"/>
</dbReference>
<keyword evidence="2" id="KW-1185">Reference proteome</keyword>
<evidence type="ECO:0000313" key="1">
    <source>
        <dbReference type="EMBL" id="CEI84247.1"/>
    </source>
</evidence>
<reference evidence="1 2" key="1">
    <citation type="submission" date="2014-11" db="EMBL/GenBank/DDBJ databases">
        <authorList>
            <person name="Urmite Genomes Urmite Genomes"/>
        </authorList>
    </citation>
    <scope>NUCLEOTIDE SEQUENCE [LARGE SCALE GENOMIC DNA]</scope>
    <source>
        <strain evidence="1 2">Oc5</strain>
    </source>
</reference>
<sequence length="68" mass="7746">MILYTPLSYQDIFPESQGTGNEIQAVEWQGRTVFVSKNNDGHYQINQLISSNPNDYLNPDFLPGRIIS</sequence>
<name>A0A0A1MY00_9BACI</name>
<dbReference type="Pfam" id="PF14035">
    <property type="entry name" value="YlzJ"/>
    <property type="match status" value="1"/>
</dbReference>
<evidence type="ECO:0000313" key="2">
    <source>
        <dbReference type="Proteomes" id="UP000040453"/>
    </source>
</evidence>
<dbReference type="Proteomes" id="UP000040453">
    <property type="component" value="Unassembled WGS sequence"/>
</dbReference>
<dbReference type="OrthoDB" id="1683573at2"/>
<protein>
    <recommendedName>
        <fullName evidence="3">YlzJ-like protein</fullName>
    </recommendedName>
</protein>